<keyword evidence="2" id="KW-1185">Reference proteome</keyword>
<evidence type="ECO:0000313" key="1">
    <source>
        <dbReference type="EMBL" id="CAI9169231.1"/>
    </source>
</evidence>
<dbReference type="Proteomes" id="UP001176941">
    <property type="component" value="Chromosome 29"/>
</dbReference>
<gene>
    <name evidence="1" type="ORF">MRATA1EN1_LOCUS18193</name>
</gene>
<accession>A0ABN8ZAK1</accession>
<proteinExistence type="predicted"/>
<evidence type="ECO:0000313" key="2">
    <source>
        <dbReference type="Proteomes" id="UP001176941"/>
    </source>
</evidence>
<sequence>MGFSRQEYWNGLPFSTSGDLPDPGIKPTSLMSPALHADSLPLCHLRKPQKNEMTFLVIRKLQISPGTRRVVSGCHWSQSSHNLQILPTLTAPSWMCPQALLHLIGCPLTSDPASMFTVSTHSPTVKHLSAHHHQSL</sequence>
<protein>
    <submittedName>
        <fullName evidence="1">Uncharacterized protein</fullName>
    </submittedName>
</protein>
<organism evidence="1 2">
    <name type="scientific">Rangifer tarandus platyrhynchus</name>
    <name type="common">Svalbard reindeer</name>
    <dbReference type="NCBI Taxonomy" id="3082113"/>
    <lineage>
        <taxon>Eukaryota</taxon>
        <taxon>Metazoa</taxon>
        <taxon>Chordata</taxon>
        <taxon>Craniata</taxon>
        <taxon>Vertebrata</taxon>
        <taxon>Euteleostomi</taxon>
        <taxon>Mammalia</taxon>
        <taxon>Eutheria</taxon>
        <taxon>Laurasiatheria</taxon>
        <taxon>Artiodactyla</taxon>
        <taxon>Ruminantia</taxon>
        <taxon>Pecora</taxon>
        <taxon>Cervidae</taxon>
        <taxon>Odocoileinae</taxon>
        <taxon>Rangifer</taxon>
    </lineage>
</organism>
<dbReference type="EMBL" id="OX459965">
    <property type="protein sequence ID" value="CAI9169231.1"/>
    <property type="molecule type" value="Genomic_DNA"/>
</dbReference>
<reference evidence="1" key="1">
    <citation type="submission" date="2023-04" db="EMBL/GenBank/DDBJ databases">
        <authorList>
            <consortium name="ELIXIR-Norway"/>
        </authorList>
    </citation>
    <scope>NUCLEOTIDE SEQUENCE [LARGE SCALE GENOMIC DNA]</scope>
</reference>
<name>A0ABN8ZAK1_RANTA</name>